<name>A0AAW0B6J8_9AGAR</name>
<evidence type="ECO:0000313" key="1">
    <source>
        <dbReference type="EMBL" id="KAK7021057.1"/>
    </source>
</evidence>
<reference evidence="1 2" key="1">
    <citation type="submission" date="2024-01" db="EMBL/GenBank/DDBJ databases">
        <title>A draft genome for a cacao thread blight-causing isolate of Paramarasmius palmivorus.</title>
        <authorList>
            <person name="Baruah I.K."/>
            <person name="Bukari Y."/>
            <person name="Amoako-Attah I."/>
            <person name="Meinhardt L.W."/>
            <person name="Bailey B.A."/>
            <person name="Cohen S.P."/>
        </authorList>
    </citation>
    <scope>NUCLEOTIDE SEQUENCE [LARGE SCALE GENOMIC DNA]</scope>
    <source>
        <strain evidence="1 2">GH-12</strain>
    </source>
</reference>
<organism evidence="1 2">
    <name type="scientific">Paramarasmius palmivorus</name>
    <dbReference type="NCBI Taxonomy" id="297713"/>
    <lineage>
        <taxon>Eukaryota</taxon>
        <taxon>Fungi</taxon>
        <taxon>Dikarya</taxon>
        <taxon>Basidiomycota</taxon>
        <taxon>Agaricomycotina</taxon>
        <taxon>Agaricomycetes</taxon>
        <taxon>Agaricomycetidae</taxon>
        <taxon>Agaricales</taxon>
        <taxon>Marasmiineae</taxon>
        <taxon>Marasmiaceae</taxon>
        <taxon>Paramarasmius</taxon>
    </lineage>
</organism>
<keyword evidence="2" id="KW-1185">Reference proteome</keyword>
<accession>A0AAW0B6J8</accession>
<sequence>MDTRQANRSPNANDDQPICRCPTEILQKIFLEAVQCPGIRFTHPLGPRISPNEPTTRFTTPFTLAHISSRLRAAVLSCPPMFNRIFVRRPVNCTHHPDSLIECLDFILEHTSTLPIHLVVTVDSLIDNSRHQPHVRTGGYTQCLCLQRILQKPIASIEVEGDSDLIQALFHRDPTFTPTVFSQPTLNTISIDFYTPILSTVTLQILRHLEKEGFTGANFSITIPQSLPSPYYGDEMPSLPLVTSLHYHSCAETLVYTILTFPNITSLTYKCVEVDQPTAIPETPIALPHLLSLVLPATCPSEALTTQLHVVGLIQAPKLQTLTIDWASYTSDMPSTMMAPLEHLLTTSTQLRQVEVIDRRVGVHRQAKRDNTHPYRIFLDMIARLNLDPNVLIIRWCPPTGFKTSAHSKTAMEEYGALFFVEPPSP</sequence>
<dbReference type="EMBL" id="JAYKXP010000177">
    <property type="protein sequence ID" value="KAK7021057.1"/>
    <property type="molecule type" value="Genomic_DNA"/>
</dbReference>
<proteinExistence type="predicted"/>
<protein>
    <recommendedName>
        <fullName evidence="3">F-box domain-containing protein</fullName>
    </recommendedName>
</protein>
<evidence type="ECO:0000313" key="2">
    <source>
        <dbReference type="Proteomes" id="UP001383192"/>
    </source>
</evidence>
<comment type="caution">
    <text evidence="1">The sequence shown here is derived from an EMBL/GenBank/DDBJ whole genome shotgun (WGS) entry which is preliminary data.</text>
</comment>
<dbReference type="Proteomes" id="UP001383192">
    <property type="component" value="Unassembled WGS sequence"/>
</dbReference>
<evidence type="ECO:0008006" key="3">
    <source>
        <dbReference type="Google" id="ProtNLM"/>
    </source>
</evidence>
<gene>
    <name evidence="1" type="ORF">VNI00_017546</name>
</gene>
<dbReference type="AlphaFoldDB" id="A0AAW0B6J8"/>